<feature type="compositionally biased region" description="Low complexity" evidence="2">
    <location>
        <begin position="269"/>
        <end position="289"/>
    </location>
</feature>
<dbReference type="PANTHER" id="PTHR30055:SF200">
    <property type="entry name" value="HTH-TYPE TRANSCRIPTIONAL REPRESSOR BDCR"/>
    <property type="match status" value="1"/>
</dbReference>
<dbReference type="InterPro" id="IPR050109">
    <property type="entry name" value="HTH-type_TetR-like_transc_reg"/>
</dbReference>
<dbReference type="Pfam" id="PF13977">
    <property type="entry name" value="TetR_C_6"/>
    <property type="match status" value="1"/>
</dbReference>
<dbReference type="InterPro" id="IPR009057">
    <property type="entry name" value="Homeodomain-like_sf"/>
</dbReference>
<keyword evidence="1" id="KW-0238">DNA-binding</keyword>
<evidence type="ECO:0000256" key="1">
    <source>
        <dbReference type="ARBA" id="ARBA00023125"/>
    </source>
</evidence>
<accession>A0A6N9H3Q8</accession>
<keyword evidence="5" id="KW-1185">Reference proteome</keyword>
<evidence type="ECO:0000313" key="4">
    <source>
        <dbReference type="EMBL" id="MYM18559.1"/>
    </source>
</evidence>
<dbReference type="EMBL" id="WWEQ01000002">
    <property type="protein sequence ID" value="MYM18559.1"/>
    <property type="molecule type" value="Genomic_DNA"/>
</dbReference>
<proteinExistence type="predicted"/>
<evidence type="ECO:0000256" key="2">
    <source>
        <dbReference type="SAM" id="MobiDB-lite"/>
    </source>
</evidence>
<evidence type="ECO:0000259" key="3">
    <source>
        <dbReference type="Pfam" id="PF13977"/>
    </source>
</evidence>
<dbReference type="AlphaFoldDB" id="A0A6N9H3Q8"/>
<sequence>MSTPSANPRTDVRDRTGGAARPAAAAPRTPSGGPRRTRLSRAQRAEQIRAAALELALAEGLPNLTHRSLAAHLAVTHGLIAHYEPDIDALRAHAYTALIDAEFEAAAAPALAAPTATAGLAILIDRMSVSGREAHAALWLDGWTMGRADATMAASVRTAMDAWQDMVESLLTRGRDAGEFAVVDPAGAAWEFIALLDGLNAHLLVAYPGPGTYRERIATAFEHRLHLAPGTLGSPPPEQARARPAPAAPQPAGAPETGQASDTSRAPKSTGAPGCAAPSPAAPTPSRTATEGDADDRA</sequence>
<dbReference type="GO" id="GO:0003700">
    <property type="term" value="F:DNA-binding transcription factor activity"/>
    <property type="evidence" value="ECO:0007669"/>
    <property type="project" value="TreeGrafter"/>
</dbReference>
<feature type="region of interest" description="Disordered" evidence="2">
    <location>
        <begin position="228"/>
        <end position="298"/>
    </location>
</feature>
<dbReference type="InterPro" id="IPR039538">
    <property type="entry name" value="BetI_C"/>
</dbReference>
<name>A0A6N9H3Q8_9MICO</name>
<evidence type="ECO:0000313" key="5">
    <source>
        <dbReference type="Proteomes" id="UP000469215"/>
    </source>
</evidence>
<dbReference type="SUPFAM" id="SSF48498">
    <property type="entry name" value="Tetracyclin repressor-like, C-terminal domain"/>
    <property type="match status" value="1"/>
</dbReference>
<comment type="caution">
    <text evidence="4">The sequence shown here is derived from an EMBL/GenBank/DDBJ whole genome shotgun (WGS) entry which is preliminary data.</text>
</comment>
<dbReference type="Proteomes" id="UP000469215">
    <property type="component" value="Unassembled WGS sequence"/>
</dbReference>
<dbReference type="SUPFAM" id="SSF46689">
    <property type="entry name" value="Homeodomain-like"/>
    <property type="match status" value="1"/>
</dbReference>
<organism evidence="4 5">
    <name type="scientific">Brevibacterium rongguiense</name>
    <dbReference type="NCBI Taxonomy" id="2695267"/>
    <lineage>
        <taxon>Bacteria</taxon>
        <taxon>Bacillati</taxon>
        <taxon>Actinomycetota</taxon>
        <taxon>Actinomycetes</taxon>
        <taxon>Micrococcales</taxon>
        <taxon>Brevibacteriaceae</taxon>
        <taxon>Brevibacterium</taxon>
    </lineage>
</organism>
<gene>
    <name evidence="4" type="ORF">GSY69_00835</name>
</gene>
<protein>
    <recommendedName>
        <fullName evidence="3">BetI-type transcriptional repressor C-terminal domain-containing protein</fullName>
    </recommendedName>
</protein>
<dbReference type="PANTHER" id="PTHR30055">
    <property type="entry name" value="HTH-TYPE TRANSCRIPTIONAL REGULATOR RUTR"/>
    <property type="match status" value="1"/>
</dbReference>
<dbReference type="InterPro" id="IPR036271">
    <property type="entry name" value="Tet_transcr_reg_TetR-rel_C_sf"/>
</dbReference>
<feature type="compositionally biased region" description="Low complexity" evidence="2">
    <location>
        <begin position="242"/>
        <end position="260"/>
    </location>
</feature>
<feature type="compositionally biased region" description="Low complexity" evidence="2">
    <location>
        <begin position="17"/>
        <end position="34"/>
    </location>
</feature>
<dbReference type="Gene3D" id="1.10.357.10">
    <property type="entry name" value="Tetracycline Repressor, domain 2"/>
    <property type="match status" value="1"/>
</dbReference>
<dbReference type="GO" id="GO:0000976">
    <property type="term" value="F:transcription cis-regulatory region binding"/>
    <property type="evidence" value="ECO:0007669"/>
    <property type="project" value="TreeGrafter"/>
</dbReference>
<dbReference type="RefSeq" id="WP_160952023.1">
    <property type="nucleotide sequence ID" value="NZ_WWEQ01000002.1"/>
</dbReference>
<feature type="domain" description="BetI-type transcriptional repressor C-terminal" evidence="3">
    <location>
        <begin position="131"/>
        <end position="214"/>
    </location>
</feature>
<feature type="region of interest" description="Disordered" evidence="2">
    <location>
        <begin position="1"/>
        <end position="41"/>
    </location>
</feature>
<reference evidence="4 5" key="1">
    <citation type="submission" date="2020-01" db="EMBL/GenBank/DDBJ databases">
        <authorList>
            <person name="Deng T."/>
        </authorList>
    </citation>
    <scope>NUCLEOTIDE SEQUENCE [LARGE SCALE GENOMIC DNA]</scope>
    <source>
        <strain evidence="4 5">5221</strain>
    </source>
</reference>